<evidence type="ECO:0000313" key="4">
    <source>
        <dbReference type="Proteomes" id="UP001065549"/>
    </source>
</evidence>
<comment type="similarity">
    <text evidence="1">Belongs to the peptidase M20A family.</text>
</comment>
<dbReference type="GO" id="GO:0016805">
    <property type="term" value="F:dipeptidase activity"/>
    <property type="evidence" value="ECO:0007669"/>
    <property type="project" value="InterPro"/>
</dbReference>
<dbReference type="AlphaFoldDB" id="A0A9J6QKF8"/>
<dbReference type="PIRSF" id="PIRSF037226">
    <property type="entry name" value="Amidohydrolase_ACY1L2_prd"/>
    <property type="match status" value="1"/>
</dbReference>
<dbReference type="FunFam" id="3.30.70.360:FF:000004">
    <property type="entry name" value="Peptidase M20 domain-containing protein 2"/>
    <property type="match status" value="1"/>
</dbReference>
<dbReference type="GO" id="GO:0071713">
    <property type="term" value="F:para-aminobenzoyl-glutamate hydrolase activity"/>
    <property type="evidence" value="ECO:0007669"/>
    <property type="project" value="TreeGrafter"/>
</dbReference>
<reference evidence="3" key="1">
    <citation type="submission" date="2022-09" db="EMBL/GenBank/DDBJ databases">
        <title>Culturomic study of gut microbiota in children with autism spectrum disorder.</title>
        <authorList>
            <person name="Efimov B.A."/>
            <person name="Chaplin A.V."/>
            <person name="Sokolova S.R."/>
            <person name="Pikina A.P."/>
            <person name="Korzhanova M."/>
            <person name="Belova V."/>
            <person name="Korostin D."/>
        </authorList>
    </citation>
    <scope>NUCLEOTIDE SEQUENCE</scope>
    <source>
        <strain evidence="3">ASD5510</strain>
    </source>
</reference>
<dbReference type="EMBL" id="JAOSHN010000002">
    <property type="protein sequence ID" value="MCU7377968.1"/>
    <property type="molecule type" value="Genomic_DNA"/>
</dbReference>
<evidence type="ECO:0000259" key="2">
    <source>
        <dbReference type="Pfam" id="PF07687"/>
    </source>
</evidence>
<proteinExistence type="inferred from homology"/>
<dbReference type="Proteomes" id="UP001065549">
    <property type="component" value="Unassembled WGS sequence"/>
</dbReference>
<keyword evidence="4" id="KW-1185">Reference proteome</keyword>
<dbReference type="SUPFAM" id="SSF55031">
    <property type="entry name" value="Bacterial exopeptidase dimerisation domain"/>
    <property type="match status" value="1"/>
</dbReference>
<evidence type="ECO:0000313" key="3">
    <source>
        <dbReference type="EMBL" id="MCU7377968.1"/>
    </source>
</evidence>
<comment type="caution">
    <text evidence="3">The sequence shown here is derived from an EMBL/GenBank/DDBJ whole genome shotgun (WGS) entry which is preliminary data.</text>
</comment>
<dbReference type="CDD" id="cd03887">
    <property type="entry name" value="M20_Acy1L2"/>
    <property type="match status" value="1"/>
</dbReference>
<accession>A0A9J6QKF8</accession>
<dbReference type="Gene3D" id="3.30.70.360">
    <property type="match status" value="1"/>
</dbReference>
<organism evidence="3 4">
    <name type="scientific">Hominibacterium faecale</name>
    <dbReference type="NCBI Taxonomy" id="2839743"/>
    <lineage>
        <taxon>Bacteria</taxon>
        <taxon>Bacillati</taxon>
        <taxon>Bacillota</taxon>
        <taxon>Clostridia</taxon>
        <taxon>Peptostreptococcales</taxon>
        <taxon>Anaerovoracaceae</taxon>
        <taxon>Hominibacterium</taxon>
    </lineage>
</organism>
<dbReference type="InterPro" id="IPR002933">
    <property type="entry name" value="Peptidase_M20"/>
</dbReference>
<dbReference type="Gene3D" id="3.40.630.10">
    <property type="entry name" value="Zn peptidases"/>
    <property type="match status" value="1"/>
</dbReference>
<dbReference type="Pfam" id="PF07687">
    <property type="entry name" value="M20_dimer"/>
    <property type="match status" value="1"/>
</dbReference>
<dbReference type="SUPFAM" id="SSF53187">
    <property type="entry name" value="Zn-dependent exopeptidases"/>
    <property type="match status" value="1"/>
</dbReference>
<dbReference type="GO" id="GO:0005737">
    <property type="term" value="C:cytoplasm"/>
    <property type="evidence" value="ECO:0007669"/>
    <property type="project" value="TreeGrafter"/>
</dbReference>
<feature type="domain" description="Peptidase M20 dimerisation" evidence="2">
    <location>
        <begin position="177"/>
        <end position="264"/>
    </location>
</feature>
<dbReference type="NCBIfam" id="TIGR01891">
    <property type="entry name" value="amidohydrolases"/>
    <property type="match status" value="1"/>
</dbReference>
<dbReference type="InterPro" id="IPR036264">
    <property type="entry name" value="Bact_exopeptidase_dim_dom"/>
</dbReference>
<evidence type="ECO:0000256" key="1">
    <source>
        <dbReference type="PIRNR" id="PIRNR037226"/>
    </source>
</evidence>
<sequence length="393" mass="43479">MKPLGALKEQTFTSIEELAQEAYDLNYDLADHPEISGKEFHACEQMCRILENHGIPVERSFAGIPTAFCGQVRMDPDSKVKIGILAEYDALAEIGHGCGHCASGSLSLLAALALHANEKDLYGNIHIIGTPDEELTGKKIDMAQAGIFDDYSFVIMIHMDMENRVKMEFMALTAFYYKFKGRPAHASAAPWEGRNALNGAMLMIHAFDMMRQHIKPDARIHGIITKGGAAPNIIPDYVVTDYTLRYPDSRYLSQLEKMAHDCAKGAAMATQTEVEIDHYAPTLDSLKPNPAGEQILEEVYEELGIDLATGESENKGSSDIGNVSWRCPAFHPTLSIGDTSLTHHTRQFAAKMKEKEVIEPVITRGAQVISLMILKVLTQPDILESIQIDFNKE</sequence>
<protein>
    <recommendedName>
        <fullName evidence="1">Peptidase M20 domain-containing protein 2</fullName>
    </recommendedName>
</protein>
<dbReference type="InterPro" id="IPR052030">
    <property type="entry name" value="Peptidase_M20/M20A_hydrolases"/>
</dbReference>
<dbReference type="RefSeq" id="WP_148395242.1">
    <property type="nucleotide sequence ID" value="NZ_JAJAGH010000006.1"/>
</dbReference>
<dbReference type="InterPro" id="IPR017439">
    <property type="entry name" value="Amidohydrolase"/>
</dbReference>
<dbReference type="InterPro" id="IPR017144">
    <property type="entry name" value="Xaa-Arg_dipeptidase"/>
</dbReference>
<dbReference type="PANTHER" id="PTHR30575:SF0">
    <property type="entry name" value="XAA-ARG DIPEPTIDASE"/>
    <property type="match status" value="1"/>
</dbReference>
<dbReference type="InterPro" id="IPR011650">
    <property type="entry name" value="Peptidase_M20_dimer"/>
</dbReference>
<gene>
    <name evidence="3" type="ORF">OBO34_06325</name>
</gene>
<dbReference type="Pfam" id="PF01546">
    <property type="entry name" value="Peptidase_M20"/>
    <property type="match status" value="1"/>
</dbReference>
<dbReference type="PANTHER" id="PTHR30575">
    <property type="entry name" value="PEPTIDASE M20"/>
    <property type="match status" value="1"/>
</dbReference>
<name>A0A9J6QKF8_9FIRM</name>
<dbReference type="GO" id="GO:0046657">
    <property type="term" value="P:folic acid catabolic process"/>
    <property type="evidence" value="ECO:0007669"/>
    <property type="project" value="TreeGrafter"/>
</dbReference>